<dbReference type="RefSeq" id="WP_267989775.1">
    <property type="nucleotide sequence ID" value="NZ_JAPJZI010000001.1"/>
</dbReference>
<dbReference type="InterPro" id="IPR029058">
    <property type="entry name" value="AB_hydrolase_fold"/>
</dbReference>
<protein>
    <submittedName>
        <fullName evidence="3">Alpha/beta hydrolase</fullName>
    </submittedName>
</protein>
<organism evidence="3 4">
    <name type="scientific">Hoeflea prorocentri</name>
    <dbReference type="NCBI Taxonomy" id="1922333"/>
    <lineage>
        <taxon>Bacteria</taxon>
        <taxon>Pseudomonadati</taxon>
        <taxon>Pseudomonadota</taxon>
        <taxon>Alphaproteobacteria</taxon>
        <taxon>Hyphomicrobiales</taxon>
        <taxon>Rhizobiaceae</taxon>
        <taxon>Hoeflea</taxon>
    </lineage>
</organism>
<dbReference type="GO" id="GO:0006654">
    <property type="term" value="P:phosphatidic acid biosynthetic process"/>
    <property type="evidence" value="ECO:0007669"/>
    <property type="project" value="TreeGrafter"/>
</dbReference>
<proteinExistence type="predicted"/>
<evidence type="ECO:0000313" key="3">
    <source>
        <dbReference type="EMBL" id="MDA5398344.1"/>
    </source>
</evidence>
<keyword evidence="1" id="KW-0812">Transmembrane</keyword>
<feature type="domain" description="Serine aminopeptidase S33" evidence="2">
    <location>
        <begin position="85"/>
        <end position="292"/>
    </location>
</feature>
<dbReference type="PANTHER" id="PTHR42886">
    <property type="entry name" value="RE40534P-RELATED"/>
    <property type="match status" value="1"/>
</dbReference>
<gene>
    <name evidence="3" type="ORF">OQ273_07130</name>
</gene>
<sequence length="331" mass="36274">MAKRFKRRRLVYLILLLICAAAIIFYIGPRTAVSTQIRFDPAAIGDDVEAYLDRVEARYSDIREGLGKQIVWAYPNSRARTPVSLVYIHGFSASSGEIRPVMDIVARDLGANLYYTRLAGHGRSSDAMGEATVEAWVNDVAEAIAVGRELGEKVVLVGTSTGGTLISWAATQPGLTDDVAGIVNISPNFGVNAAGSFLLTIPWAKQVLGLVMGERRSFETVNDYHRHNWTYEYPSQALLPMAKIVRITREADLGQADIPALFIYSPDDRIVRAEETEIIAATWGADVRTVLIEESDDKDNHVVAGDALSPSNTQRVADAIAEWIGQLPESR</sequence>
<feature type="transmembrane region" description="Helical" evidence="1">
    <location>
        <begin position="10"/>
        <end position="28"/>
    </location>
</feature>
<comment type="caution">
    <text evidence="3">The sequence shown here is derived from an EMBL/GenBank/DDBJ whole genome shotgun (WGS) entry which is preliminary data.</text>
</comment>
<dbReference type="GO" id="GO:0042171">
    <property type="term" value="F:lysophosphatidic acid acyltransferase activity"/>
    <property type="evidence" value="ECO:0007669"/>
    <property type="project" value="TreeGrafter"/>
</dbReference>
<dbReference type="GO" id="GO:0055088">
    <property type="term" value="P:lipid homeostasis"/>
    <property type="evidence" value="ECO:0007669"/>
    <property type="project" value="TreeGrafter"/>
</dbReference>
<dbReference type="Gene3D" id="3.40.50.1820">
    <property type="entry name" value="alpha/beta hydrolase"/>
    <property type="match status" value="1"/>
</dbReference>
<accession>A0A9X3UH43</accession>
<dbReference type="Pfam" id="PF12146">
    <property type="entry name" value="Hydrolase_4"/>
    <property type="match status" value="1"/>
</dbReference>
<keyword evidence="3" id="KW-0378">Hydrolase</keyword>
<evidence type="ECO:0000256" key="1">
    <source>
        <dbReference type="SAM" id="Phobius"/>
    </source>
</evidence>
<dbReference type="SUPFAM" id="SSF53474">
    <property type="entry name" value="alpha/beta-Hydrolases"/>
    <property type="match status" value="1"/>
</dbReference>
<dbReference type="GO" id="GO:0052689">
    <property type="term" value="F:carboxylic ester hydrolase activity"/>
    <property type="evidence" value="ECO:0007669"/>
    <property type="project" value="TreeGrafter"/>
</dbReference>
<evidence type="ECO:0000313" key="4">
    <source>
        <dbReference type="Proteomes" id="UP001151234"/>
    </source>
</evidence>
<evidence type="ECO:0000259" key="2">
    <source>
        <dbReference type="Pfam" id="PF12146"/>
    </source>
</evidence>
<dbReference type="PANTHER" id="PTHR42886:SF42">
    <property type="entry name" value="ALPHA_BETA-HYDROLASES SUPERFAMILY PROTEIN"/>
    <property type="match status" value="1"/>
</dbReference>
<keyword evidence="1" id="KW-1133">Transmembrane helix</keyword>
<keyword evidence="4" id="KW-1185">Reference proteome</keyword>
<dbReference type="EMBL" id="JAPJZI010000001">
    <property type="protein sequence ID" value="MDA5398344.1"/>
    <property type="molecule type" value="Genomic_DNA"/>
</dbReference>
<name>A0A9X3UH43_9HYPH</name>
<dbReference type="Proteomes" id="UP001151234">
    <property type="component" value="Unassembled WGS sequence"/>
</dbReference>
<keyword evidence="1" id="KW-0472">Membrane</keyword>
<dbReference type="InterPro" id="IPR022742">
    <property type="entry name" value="Hydrolase_4"/>
</dbReference>
<reference evidence="3" key="1">
    <citation type="submission" date="2022-11" db="EMBL/GenBank/DDBJ databases">
        <title>Draft genome sequence of Hoeflea poritis E7-10 and Hoeflea prorocentri PM5-8, separated from scleractinian coral Porites lutea and marine dinoflagellate.</title>
        <authorList>
            <person name="Zhang G."/>
            <person name="Wei Q."/>
            <person name="Cai L."/>
        </authorList>
    </citation>
    <scope>NUCLEOTIDE SEQUENCE</scope>
    <source>
        <strain evidence="3">PM5-8</strain>
    </source>
</reference>
<dbReference type="AlphaFoldDB" id="A0A9X3UH43"/>